<dbReference type="EMBL" id="LR797041">
    <property type="protein sequence ID" value="CAB4182908.1"/>
    <property type="molecule type" value="Genomic_DNA"/>
</dbReference>
<accession>A0A6J5QPH7</accession>
<reference evidence="2" key="1">
    <citation type="submission" date="2020-05" db="EMBL/GenBank/DDBJ databases">
        <authorList>
            <person name="Chiriac C."/>
            <person name="Salcher M."/>
            <person name="Ghai R."/>
            <person name="Kavagutti S V."/>
        </authorList>
    </citation>
    <scope>NUCLEOTIDE SEQUENCE</scope>
</reference>
<feature type="compositionally biased region" description="Low complexity" evidence="1">
    <location>
        <begin position="40"/>
        <end position="54"/>
    </location>
</feature>
<feature type="compositionally biased region" description="Basic and acidic residues" evidence="1">
    <location>
        <begin position="71"/>
        <end position="81"/>
    </location>
</feature>
<evidence type="ECO:0000256" key="1">
    <source>
        <dbReference type="SAM" id="MobiDB-lite"/>
    </source>
</evidence>
<evidence type="ECO:0000313" key="2">
    <source>
        <dbReference type="EMBL" id="CAB4182908.1"/>
    </source>
</evidence>
<protein>
    <submittedName>
        <fullName evidence="2">Uncharacterized protein</fullName>
    </submittedName>
</protein>
<sequence length="81" mass="8362">MHKQDQQPLRAVNSYPLQQQQKGGDGTVTAPKPPPKQGQTAVTAAATTASATRNTGRRSTVVGQGAPGDNLGDRIKNLLGG</sequence>
<name>A0A6J5QPH7_9CAUD</name>
<organism evidence="2">
    <name type="scientific">uncultured Caudovirales phage</name>
    <dbReference type="NCBI Taxonomy" id="2100421"/>
    <lineage>
        <taxon>Viruses</taxon>
        <taxon>Duplodnaviria</taxon>
        <taxon>Heunggongvirae</taxon>
        <taxon>Uroviricota</taxon>
        <taxon>Caudoviricetes</taxon>
        <taxon>Peduoviridae</taxon>
        <taxon>Maltschvirus</taxon>
        <taxon>Maltschvirus maltsch</taxon>
    </lineage>
</organism>
<proteinExistence type="predicted"/>
<feature type="region of interest" description="Disordered" evidence="1">
    <location>
        <begin position="1"/>
        <end position="81"/>
    </location>
</feature>
<gene>
    <name evidence="2" type="ORF">UFOVP1090_38</name>
</gene>